<reference evidence="2" key="1">
    <citation type="submission" date="2022-03" db="EMBL/GenBank/DDBJ databases">
        <title>Bacterial whole genome sequence for Hymenobacter sp. DH14.</title>
        <authorList>
            <person name="Le V."/>
        </authorList>
    </citation>
    <scope>NUCLEOTIDE SEQUENCE</scope>
    <source>
        <strain evidence="2">DH14</strain>
    </source>
</reference>
<evidence type="ECO:0000313" key="2">
    <source>
        <dbReference type="EMBL" id="MCI1185996.1"/>
    </source>
</evidence>
<dbReference type="Proteomes" id="UP001139193">
    <property type="component" value="Unassembled WGS sequence"/>
</dbReference>
<keyword evidence="3" id="KW-1185">Reference proteome</keyword>
<comment type="caution">
    <text evidence="2">The sequence shown here is derived from an EMBL/GenBank/DDBJ whole genome shotgun (WGS) entry which is preliminary data.</text>
</comment>
<dbReference type="AlphaFoldDB" id="A0A9X1VFL3"/>
<dbReference type="EMBL" id="JALBGC010000001">
    <property type="protein sequence ID" value="MCI1185996.1"/>
    <property type="molecule type" value="Genomic_DNA"/>
</dbReference>
<dbReference type="RefSeq" id="WP_241934285.1">
    <property type="nucleotide sequence ID" value="NZ_JALBGC010000001.1"/>
</dbReference>
<sequence>MSKYFFLLPVAIIVGLGGFAAFWCLIVKLLSLAGWQRLAQYQVPAPLPGPRTSLGWAQLNGVRYQSVIRAGTQAEGLALEAFFLFQVGHPPLLIPWAAIGPVLTEKAFWSTYYSTTIRTDGGSVSFRFANDRLAQELQALPLAGR</sequence>
<feature type="transmembrane region" description="Helical" evidence="1">
    <location>
        <begin position="6"/>
        <end position="30"/>
    </location>
</feature>
<organism evidence="2 3">
    <name type="scientific">Hymenobacter cyanobacteriorum</name>
    <dbReference type="NCBI Taxonomy" id="2926463"/>
    <lineage>
        <taxon>Bacteria</taxon>
        <taxon>Pseudomonadati</taxon>
        <taxon>Bacteroidota</taxon>
        <taxon>Cytophagia</taxon>
        <taxon>Cytophagales</taxon>
        <taxon>Hymenobacteraceae</taxon>
        <taxon>Hymenobacter</taxon>
    </lineage>
</organism>
<proteinExistence type="predicted"/>
<evidence type="ECO:0000256" key="1">
    <source>
        <dbReference type="SAM" id="Phobius"/>
    </source>
</evidence>
<protein>
    <submittedName>
        <fullName evidence="2">Uncharacterized protein</fullName>
    </submittedName>
</protein>
<name>A0A9X1VFL3_9BACT</name>
<keyword evidence="1" id="KW-1133">Transmembrane helix</keyword>
<accession>A0A9X1VFL3</accession>
<keyword evidence="1" id="KW-0812">Transmembrane</keyword>
<keyword evidence="1" id="KW-0472">Membrane</keyword>
<evidence type="ECO:0000313" key="3">
    <source>
        <dbReference type="Proteomes" id="UP001139193"/>
    </source>
</evidence>
<gene>
    <name evidence="2" type="ORF">MON38_01090</name>
</gene>